<feature type="region of interest" description="Disordered" evidence="1">
    <location>
        <begin position="439"/>
        <end position="596"/>
    </location>
</feature>
<evidence type="ECO:0000313" key="4">
    <source>
        <dbReference type="Proteomes" id="UP000033647"/>
    </source>
</evidence>
<dbReference type="OrthoDB" id="5596422at2759"/>
<feature type="compositionally biased region" description="Low complexity" evidence="1">
    <location>
        <begin position="321"/>
        <end position="345"/>
    </location>
</feature>
<dbReference type="Pfam" id="PF00179">
    <property type="entry name" value="UQ_con"/>
    <property type="match status" value="1"/>
</dbReference>
<protein>
    <recommendedName>
        <fullName evidence="2">UBC core domain-containing protein</fullName>
    </recommendedName>
</protein>
<dbReference type="SUPFAM" id="SSF54495">
    <property type="entry name" value="UBC-like"/>
    <property type="match status" value="1"/>
</dbReference>
<dbReference type="EMBL" id="LAFY01000314">
    <property type="protein sequence ID" value="KJY00585.1"/>
    <property type="molecule type" value="Genomic_DNA"/>
</dbReference>
<accession>A0A0F4GT29</accession>
<feature type="region of interest" description="Disordered" evidence="1">
    <location>
        <begin position="206"/>
        <end position="244"/>
    </location>
</feature>
<dbReference type="PROSITE" id="PS50127">
    <property type="entry name" value="UBC_2"/>
    <property type="match status" value="1"/>
</dbReference>
<sequence>MSLLTPAFTRQQLCVDFASLKHACPKGVYVAPLPEEPLTWTGVLFVRKGPYANAILRFQIAFADDYPRRPPVVTFQSDVFHPLVTPLTTYTYSTRDAGADTQSAADEQRLPPGGLSLRHGFPAWFQVASAVRQEVNQSEHVPQSQDPAAQQAQTSKPRRPPHVIQLLQYLCVAFDTEEVLDSIPLDAAANAGAWHAWQSYRARSSSSRAASVAQSPSDEKGQGAERSLSPKQQPGGARKPGEWNWQGVWEDRVRKSIQASASEHVLYGGENNDVIGFVKMDGEAADKVSPARQQKDAQANLSPHTARQLQDNKSTPPTIASGSGVWQPSSSNSPSPGLLTPSSKPALRQQRDHSACRIQNSPLKVRKTRENLKQASLYADIPPPCVHGFHANGSDCHVQPGDSAAAYSRPDPRFARAQDEFSDASGSTLVGEAAQVQVPRPLTPMGPSQAGKLLRHRSISRRVLTRVKEGISQRSRSSHTKTQDPDASLVRRFSGKRKESLEEQSRSRSFEVSRDSIDVQAYARNPELEMSTPGRSFTDSSVSTDDSNRSGFPHTPPQVRCTPPAHTRQYSGRLLTPEPGTYSPSAGPTPRALARDIPSSLGREGTVLVSVPFVDLSISPDRESVDVGRSRDTWVAVEGTVRTRVVESNSMQPQEAQLRKSSMDAIIIIDQEVLQSAPKSTHKIIVELCSRSNIAGDRLAVLCAKVEHVDTGTTKCDCDELHALRTPSLSRLFERLSIAPSTVDTIFEEEWESLADSLQALSTRGLRKDLVQTFVISKTPTAILQLVDRLVPWPVHTFKIGLSSERSEFPLATIKLHNWAVEIHDDQEDIVDLLDNMIRDLRHGCSMGAVPSLRLCYKPLQGTSIIEVLGQKALKNVQLGQRCTMFLKVRIPRIDTSRASLPKDDIDQDPLFAELESIVGTLETEYLHVEARYRNSVLPSDNVNIQRFLEFQARGASDLGDTTSGSQNDGPAVIITSTEIDAGENFSTAPNTPVGEATPRGASSLTIRPHNTESDPPTLQSSFLSTALTMPPTRTISVPRTTTAVTISSSDGATVSSTDDEDTARQVWRQMRRSSLSAKQLAEMTSENLQILEAGDGMLKAVRQQALLNKRSIGAETLRDLKWESLRGGGHGEAPWL</sequence>
<dbReference type="Proteomes" id="UP000033647">
    <property type="component" value="Unassembled WGS sequence"/>
</dbReference>
<keyword evidence="4" id="KW-1185">Reference proteome</keyword>
<feature type="domain" description="UBC core" evidence="2">
    <location>
        <begin position="8"/>
        <end position="176"/>
    </location>
</feature>
<evidence type="ECO:0000256" key="1">
    <source>
        <dbReference type="SAM" id="MobiDB-lite"/>
    </source>
</evidence>
<feature type="compositionally biased region" description="Polar residues" evidence="1">
    <location>
        <begin position="296"/>
        <end position="320"/>
    </location>
</feature>
<reference evidence="3 4" key="1">
    <citation type="submission" date="2015-03" db="EMBL/GenBank/DDBJ databases">
        <title>RNA-seq based gene annotation and comparative genomics of four Zymoseptoria species reveal species-specific pathogenicity related genes and transposable element activity.</title>
        <authorList>
            <person name="Grandaubert J."/>
            <person name="Bhattacharyya A."/>
            <person name="Stukenbrock E.H."/>
        </authorList>
    </citation>
    <scope>NUCLEOTIDE SEQUENCE [LARGE SCALE GENOMIC DNA]</scope>
    <source>
        <strain evidence="3 4">Zb18110</strain>
    </source>
</reference>
<feature type="region of interest" description="Disordered" evidence="1">
    <location>
        <begin position="285"/>
        <end position="367"/>
    </location>
</feature>
<feature type="region of interest" description="Disordered" evidence="1">
    <location>
        <begin position="983"/>
        <end position="1019"/>
    </location>
</feature>
<feature type="compositionally biased region" description="Polar residues" evidence="1">
    <location>
        <begin position="135"/>
        <end position="147"/>
    </location>
</feature>
<feature type="compositionally biased region" description="Basic and acidic residues" evidence="1">
    <location>
        <begin position="496"/>
        <end position="517"/>
    </location>
</feature>
<name>A0A0F4GT29_9PEZI</name>
<dbReference type="CDD" id="cd23814">
    <property type="entry name" value="UEV_AKTIP"/>
    <property type="match status" value="1"/>
</dbReference>
<feature type="compositionally biased region" description="Basic residues" evidence="1">
    <location>
        <begin position="453"/>
        <end position="465"/>
    </location>
</feature>
<dbReference type="InterPro" id="IPR016135">
    <property type="entry name" value="UBQ-conjugating_enzyme/RWD"/>
</dbReference>
<dbReference type="InterPro" id="IPR000608">
    <property type="entry name" value="UBC"/>
</dbReference>
<proteinExistence type="predicted"/>
<dbReference type="AlphaFoldDB" id="A0A0F4GT29"/>
<evidence type="ECO:0000313" key="3">
    <source>
        <dbReference type="EMBL" id="KJY00585.1"/>
    </source>
</evidence>
<gene>
    <name evidence="3" type="ORF">TI39_contig322g00026</name>
</gene>
<evidence type="ECO:0000259" key="2">
    <source>
        <dbReference type="PROSITE" id="PS50127"/>
    </source>
</evidence>
<feature type="region of interest" description="Disordered" evidence="1">
    <location>
        <begin position="135"/>
        <end position="159"/>
    </location>
</feature>
<feature type="compositionally biased region" description="Low complexity" evidence="1">
    <location>
        <begin position="206"/>
        <end position="216"/>
    </location>
</feature>
<comment type="caution">
    <text evidence="3">The sequence shown here is derived from an EMBL/GenBank/DDBJ whole genome shotgun (WGS) entry which is preliminary data.</text>
</comment>
<dbReference type="STRING" id="1047168.A0A0F4GT29"/>
<feature type="compositionally biased region" description="Low complexity" evidence="1">
    <location>
        <begin position="535"/>
        <end position="545"/>
    </location>
</feature>
<dbReference type="Gene3D" id="3.10.110.10">
    <property type="entry name" value="Ubiquitin Conjugating Enzyme"/>
    <property type="match status" value="1"/>
</dbReference>
<organism evidence="3 4">
    <name type="scientific">Zymoseptoria brevis</name>
    <dbReference type="NCBI Taxonomy" id="1047168"/>
    <lineage>
        <taxon>Eukaryota</taxon>
        <taxon>Fungi</taxon>
        <taxon>Dikarya</taxon>
        <taxon>Ascomycota</taxon>
        <taxon>Pezizomycotina</taxon>
        <taxon>Dothideomycetes</taxon>
        <taxon>Dothideomycetidae</taxon>
        <taxon>Mycosphaerellales</taxon>
        <taxon>Mycosphaerellaceae</taxon>
        <taxon>Zymoseptoria</taxon>
    </lineage>
</organism>